<comment type="caution">
    <text evidence="3">The sequence shown here is derived from an EMBL/GenBank/DDBJ whole genome shotgun (WGS) entry which is preliminary data.</text>
</comment>
<dbReference type="Proteomes" id="UP000776276">
    <property type="component" value="Unassembled WGS sequence"/>
</dbReference>
<dbReference type="PIRSF" id="PIRSF003230">
    <property type="entry name" value="YbgC"/>
    <property type="match status" value="1"/>
</dbReference>
<reference evidence="3 4" key="1">
    <citation type="submission" date="2021-06" db="EMBL/GenBank/DDBJ databases">
        <title>Sphingomonas sp. XMGL2, whole genome shotgun sequencing project.</title>
        <authorList>
            <person name="Zhao G."/>
            <person name="Shen L."/>
        </authorList>
    </citation>
    <scope>NUCLEOTIDE SEQUENCE [LARGE SCALE GENOMIC DNA]</scope>
    <source>
        <strain evidence="3 4">XMGL2</strain>
    </source>
</reference>
<evidence type="ECO:0000256" key="1">
    <source>
        <dbReference type="ARBA" id="ARBA00005953"/>
    </source>
</evidence>
<gene>
    <name evidence="3" type="ORF">KOF26_03220</name>
</gene>
<dbReference type="GO" id="GO:0016787">
    <property type="term" value="F:hydrolase activity"/>
    <property type="evidence" value="ECO:0007669"/>
    <property type="project" value="UniProtKB-KW"/>
</dbReference>
<sequence>MAGHPLDRPYEGGFLGGVHHFAVRVYFEDTDVGGVVYHANYLRFMERARSDMLACVGIDQRAAHEAGEGVYAVTHVDLRFVRPARLGDALVIESRVLRSRGASCAIHQRVRRDGEEIAVADVTVAFLSPDGRPRRQPKPWVGIFDDLARASNHQEESSPA</sequence>
<dbReference type="EMBL" id="JAHKRT010000002">
    <property type="protein sequence ID" value="MBU3076866.1"/>
    <property type="molecule type" value="Genomic_DNA"/>
</dbReference>
<dbReference type="PANTHER" id="PTHR31793:SF37">
    <property type="entry name" value="ACYL-COA THIOESTER HYDROLASE YBGC"/>
    <property type="match status" value="1"/>
</dbReference>
<keyword evidence="2 3" id="KW-0378">Hydrolase</keyword>
<dbReference type="PANTHER" id="PTHR31793">
    <property type="entry name" value="4-HYDROXYBENZOYL-COA THIOESTERASE FAMILY MEMBER"/>
    <property type="match status" value="1"/>
</dbReference>
<dbReference type="Pfam" id="PF13279">
    <property type="entry name" value="4HBT_2"/>
    <property type="match status" value="1"/>
</dbReference>
<dbReference type="InterPro" id="IPR008272">
    <property type="entry name" value="HB-CoA_thioesterase_AS"/>
</dbReference>
<dbReference type="InterPro" id="IPR050563">
    <property type="entry name" value="4-hydroxybenzoyl-CoA_TE"/>
</dbReference>
<proteinExistence type="inferred from homology"/>
<evidence type="ECO:0000256" key="2">
    <source>
        <dbReference type="ARBA" id="ARBA00022801"/>
    </source>
</evidence>
<evidence type="ECO:0000313" key="3">
    <source>
        <dbReference type="EMBL" id="MBU3076866.1"/>
    </source>
</evidence>
<dbReference type="NCBIfam" id="TIGR00051">
    <property type="entry name" value="YbgC/FadM family acyl-CoA thioesterase"/>
    <property type="match status" value="1"/>
</dbReference>
<name>A0ABS6BHC8_9SPHN</name>
<dbReference type="PROSITE" id="PS01328">
    <property type="entry name" value="4HBCOA_THIOESTERASE"/>
    <property type="match status" value="1"/>
</dbReference>
<dbReference type="InterPro" id="IPR006684">
    <property type="entry name" value="YbgC/YbaW"/>
</dbReference>
<comment type="similarity">
    <text evidence="1">Belongs to the 4-hydroxybenzoyl-CoA thioesterase family.</text>
</comment>
<dbReference type="EC" id="3.1.2.-" evidence="3"/>
<protein>
    <submittedName>
        <fullName evidence="3">YbgC/FadM family acyl-CoA thioesterase</fullName>
        <ecNumber evidence="3">3.1.2.-</ecNumber>
    </submittedName>
</protein>
<organism evidence="3 4">
    <name type="scientific">Sphingomonas quercus</name>
    <dbReference type="NCBI Taxonomy" id="2842451"/>
    <lineage>
        <taxon>Bacteria</taxon>
        <taxon>Pseudomonadati</taxon>
        <taxon>Pseudomonadota</taxon>
        <taxon>Alphaproteobacteria</taxon>
        <taxon>Sphingomonadales</taxon>
        <taxon>Sphingomonadaceae</taxon>
        <taxon>Sphingomonas</taxon>
    </lineage>
</organism>
<accession>A0ABS6BHC8</accession>
<dbReference type="RefSeq" id="WP_216320040.1">
    <property type="nucleotide sequence ID" value="NZ_JAHKRT010000002.1"/>
</dbReference>
<dbReference type="CDD" id="cd00586">
    <property type="entry name" value="4HBT"/>
    <property type="match status" value="1"/>
</dbReference>
<evidence type="ECO:0000313" key="4">
    <source>
        <dbReference type="Proteomes" id="UP000776276"/>
    </source>
</evidence>
<keyword evidence="4" id="KW-1185">Reference proteome</keyword>